<organism evidence="2 3">
    <name type="scientific">Haloarcula salina</name>
    <dbReference type="NCBI Taxonomy" id="1429914"/>
    <lineage>
        <taxon>Archaea</taxon>
        <taxon>Methanobacteriati</taxon>
        <taxon>Methanobacteriota</taxon>
        <taxon>Stenosarchaea group</taxon>
        <taxon>Halobacteria</taxon>
        <taxon>Halobacteriales</taxon>
        <taxon>Haloarculaceae</taxon>
        <taxon>Haloarcula</taxon>
    </lineage>
</organism>
<dbReference type="EMBL" id="JAHQXE010000005">
    <property type="protein sequence ID" value="MBV0903212.1"/>
    <property type="molecule type" value="Genomic_DNA"/>
</dbReference>
<dbReference type="InterPro" id="IPR055768">
    <property type="entry name" value="DUF7344"/>
</dbReference>
<gene>
    <name evidence="2" type="ORF">KTS37_15590</name>
</gene>
<comment type="caution">
    <text evidence="2">The sequence shown here is derived from an EMBL/GenBank/DDBJ whole genome shotgun (WGS) entry which is preliminary data.</text>
</comment>
<evidence type="ECO:0000313" key="2">
    <source>
        <dbReference type="EMBL" id="MBV0903212.1"/>
    </source>
</evidence>
<keyword evidence="3" id="KW-1185">Reference proteome</keyword>
<dbReference type="Gene3D" id="1.10.10.10">
    <property type="entry name" value="Winged helix-like DNA-binding domain superfamily/Winged helix DNA-binding domain"/>
    <property type="match status" value="1"/>
</dbReference>
<accession>A0AA41G2L4</accession>
<feature type="domain" description="DUF7344" evidence="1">
    <location>
        <begin position="19"/>
        <end position="90"/>
    </location>
</feature>
<sequence length="113" mass="12804">MACSALAELAPDRADELYRALADEQRRVVFRYFLQSDADSATVADLVSFAKREGIEAPRDRLRVRFHHAVLPHLSESGFVEYDPRSHTVRYRDKPQVEAILSKLVDGDGMDAE</sequence>
<evidence type="ECO:0000313" key="3">
    <source>
        <dbReference type="Proteomes" id="UP001166304"/>
    </source>
</evidence>
<protein>
    <recommendedName>
        <fullName evidence="1">DUF7344 domain-containing protein</fullName>
    </recommendedName>
</protein>
<evidence type="ECO:0000259" key="1">
    <source>
        <dbReference type="Pfam" id="PF24035"/>
    </source>
</evidence>
<proteinExistence type="predicted"/>
<dbReference type="AlphaFoldDB" id="A0AA41G2L4"/>
<dbReference type="Pfam" id="PF24035">
    <property type="entry name" value="DUF7344"/>
    <property type="match status" value="1"/>
</dbReference>
<dbReference type="InterPro" id="IPR036388">
    <property type="entry name" value="WH-like_DNA-bd_sf"/>
</dbReference>
<dbReference type="RefSeq" id="WP_162413958.1">
    <property type="nucleotide sequence ID" value="NZ_JAHQXE010000005.1"/>
</dbReference>
<dbReference type="Proteomes" id="UP001166304">
    <property type="component" value="Unassembled WGS sequence"/>
</dbReference>
<name>A0AA41G2L4_9EURY</name>
<reference evidence="2" key="1">
    <citation type="submission" date="2021-06" db="EMBL/GenBank/DDBJ databases">
        <title>New haloarchaea isolates fom saline soil.</title>
        <authorList>
            <person name="Duran-Viseras A."/>
            <person name="Sanchez-Porro C.S."/>
            <person name="Ventosa A."/>
        </authorList>
    </citation>
    <scope>NUCLEOTIDE SEQUENCE</scope>
    <source>
        <strain evidence="2">JCM 18369</strain>
    </source>
</reference>